<evidence type="ECO:0000313" key="5">
    <source>
        <dbReference type="EMBL" id="PAV68147.1"/>
    </source>
</evidence>
<dbReference type="GO" id="GO:0016787">
    <property type="term" value="F:hydrolase activity"/>
    <property type="evidence" value="ECO:0007669"/>
    <property type="project" value="InterPro"/>
</dbReference>
<dbReference type="EMBL" id="LIAE01009803">
    <property type="protein sequence ID" value="PAV68147.1"/>
    <property type="molecule type" value="Genomic_DNA"/>
</dbReference>
<organism evidence="5 6">
    <name type="scientific">Diploscapter pachys</name>
    <dbReference type="NCBI Taxonomy" id="2018661"/>
    <lineage>
        <taxon>Eukaryota</taxon>
        <taxon>Metazoa</taxon>
        <taxon>Ecdysozoa</taxon>
        <taxon>Nematoda</taxon>
        <taxon>Chromadorea</taxon>
        <taxon>Rhabditida</taxon>
        <taxon>Rhabditina</taxon>
        <taxon>Rhabditomorpha</taxon>
        <taxon>Rhabditoidea</taxon>
        <taxon>Rhabditidae</taxon>
        <taxon>Diploscapter</taxon>
    </lineage>
</organism>
<dbReference type="Pfam" id="PF00149">
    <property type="entry name" value="Metallophos"/>
    <property type="match status" value="1"/>
</dbReference>
<comment type="similarity">
    <text evidence="1">Belongs to the UPF0046 family.</text>
</comment>
<dbReference type="AlphaFoldDB" id="A0A2A2K2F5"/>
<feature type="coiled-coil region" evidence="2">
    <location>
        <begin position="613"/>
        <end position="640"/>
    </location>
</feature>
<proteinExistence type="inferred from homology"/>
<dbReference type="PANTHER" id="PTHR12905:SF19">
    <property type="entry name" value="UPF0046 PROTEIN K07C11.7"/>
    <property type="match status" value="1"/>
</dbReference>
<evidence type="ECO:0000259" key="4">
    <source>
        <dbReference type="Pfam" id="PF00149"/>
    </source>
</evidence>
<protein>
    <recommendedName>
        <fullName evidence="4">Calcineurin-like phosphoesterase domain-containing protein</fullName>
    </recommendedName>
</protein>
<dbReference type="InterPro" id="IPR004843">
    <property type="entry name" value="Calcineurin-like_PHP"/>
</dbReference>
<dbReference type="CDD" id="cd07379">
    <property type="entry name" value="MPP_239FB"/>
    <property type="match status" value="1"/>
</dbReference>
<feature type="compositionally biased region" description="Polar residues" evidence="3">
    <location>
        <begin position="796"/>
        <end position="822"/>
    </location>
</feature>
<dbReference type="InterPro" id="IPR051693">
    <property type="entry name" value="UPF0046_metallophosphoest"/>
</dbReference>
<keyword evidence="6" id="KW-1185">Reference proteome</keyword>
<feature type="domain" description="Calcineurin-like phosphoesterase" evidence="4">
    <location>
        <begin position="864"/>
        <end position="1049"/>
    </location>
</feature>
<gene>
    <name evidence="5" type="ORF">WR25_09497</name>
</gene>
<evidence type="ECO:0000313" key="6">
    <source>
        <dbReference type="Proteomes" id="UP000218231"/>
    </source>
</evidence>
<evidence type="ECO:0000256" key="3">
    <source>
        <dbReference type="SAM" id="MobiDB-lite"/>
    </source>
</evidence>
<feature type="region of interest" description="Disordered" evidence="3">
    <location>
        <begin position="785"/>
        <end position="822"/>
    </location>
</feature>
<keyword evidence="2" id="KW-0175">Coiled coil</keyword>
<dbReference type="InterPro" id="IPR029052">
    <property type="entry name" value="Metallo-depent_PP-like"/>
</dbReference>
<dbReference type="SUPFAM" id="SSF56300">
    <property type="entry name" value="Metallo-dependent phosphatases"/>
    <property type="match status" value="1"/>
</dbReference>
<accession>A0A2A2K2F5</accession>
<dbReference type="OrthoDB" id="185373at2759"/>
<name>A0A2A2K2F5_9BILA</name>
<dbReference type="Proteomes" id="UP000218231">
    <property type="component" value="Unassembled WGS sequence"/>
</dbReference>
<evidence type="ECO:0000256" key="1">
    <source>
        <dbReference type="ARBA" id="ARBA00007993"/>
    </source>
</evidence>
<dbReference type="Gene3D" id="3.60.21.10">
    <property type="match status" value="1"/>
</dbReference>
<evidence type="ECO:0000256" key="2">
    <source>
        <dbReference type="SAM" id="Coils"/>
    </source>
</evidence>
<sequence>MVEKNVENPFELLAPYLVTSPDGRTLNTENAPNGKLVTAVRLAAAEGRVKDAIRLFERVPFSQRKTNHRREMRNGLVKMIESENTSVEELIEISERIRNNWMLPGTEGDAMGIVLEELGKCESIDRVAAVFDALKHKDYFYDLLQTNPNCKRPLALSIAKQIPKAKSPEERDKRIADVATVLFVAPEEEVRAVEEYRQIIYRLCDNDVALAIHVLPQIEDSIVAREFATSIVSQILRNYPDDKLAIDKLEKLLDSNTIDDLLGVAFMTQLQHFLADKSGDSDNKRKVNIAAKIIALSFPSDPSLPSHSGAVILEFIYCSYALPLSAIQTITEHLQNEPRVNLTFDQMNHIKEKLAKLKMEERTEFVEVLKKQSKTVQRWQNSSLQELEAELDRLMEKEGSTWVVMAAVLCREIVNKVGSQTPMNVSDAIRILEDIQIRRGKMKELMGEMESADRKRAESVMRTVLDKAYNRLANAAFTRAGNEDGLEQLDKLWNLGIGSSLRADNLLFYISRLYLGGRLENASAVGEVLRETGQSVIGDTFEKLGRRLALFDIAKIDSLTSYLSDTFGFPHNSVLRLKANIVQNEIKALIKSDKAEEAFELCKKLALQNHKTVGQFELMNEALRTENRELLEKVVQLVASQNGQSAAVYDMIYSILDCRLIDKWKDRIKNLIERQPNEIDSRMMGYFVGKASGDKRPDILRNIFELMREKVSIVDMNNVLETLIKLYYRSNDFESIKSLEEEIRKTNYPLKNNTEKWLAKMHKACCGFKNLRIWLVTGRGRKLRKSMQNSEDDNRNNQSCACSSQSTRSQEKSPNPQCHANTSRIDPYCENETWECIKESKVQKALDPLKPINEPTPADRDKFLKVVCISDTHEQLDKFKERGIPDGDVLIHAGDFVNQGSSEKIEEFNQILGTLPHRTKIVVAGNHELGFDPIEADFSSLFQIIKPFFNSRRPKCAICRTLVNGVKFYGASNHPLPSYPFYTARGQEMQYAWSKIPANTDVLITHTPPLGYMDTFTSNWGPERWGCKDLLTVVERIKPKFHVFGHVHEQYGVQSNGNTVRKLSLL</sequence>
<comment type="caution">
    <text evidence="5">The sequence shown here is derived from an EMBL/GenBank/DDBJ whole genome shotgun (WGS) entry which is preliminary data.</text>
</comment>
<reference evidence="5 6" key="1">
    <citation type="journal article" date="2017" name="Curr. Biol.">
        <title>Genome architecture and evolution of a unichromosomal asexual nematode.</title>
        <authorList>
            <person name="Fradin H."/>
            <person name="Zegar C."/>
            <person name="Gutwein M."/>
            <person name="Lucas J."/>
            <person name="Kovtun M."/>
            <person name="Corcoran D."/>
            <person name="Baugh L.R."/>
            <person name="Kiontke K."/>
            <person name="Gunsalus K."/>
            <person name="Fitch D.H."/>
            <person name="Piano F."/>
        </authorList>
    </citation>
    <scope>NUCLEOTIDE SEQUENCE [LARGE SCALE GENOMIC DNA]</scope>
    <source>
        <strain evidence="5">PF1309</strain>
    </source>
</reference>
<dbReference type="PANTHER" id="PTHR12905">
    <property type="entry name" value="METALLOPHOSPHOESTERASE"/>
    <property type="match status" value="1"/>
</dbReference>